<dbReference type="InterPro" id="IPR022629">
    <property type="entry name" value="S-AdoMet_synt_central"/>
</dbReference>
<feature type="domain" description="S-adenosylmethionine synthetase N-terminal" evidence="21">
    <location>
        <begin position="1"/>
        <end position="92"/>
    </location>
</feature>
<reference evidence="24 25" key="1">
    <citation type="submission" date="2020-08" db="EMBL/GenBank/DDBJ databases">
        <title>Exploring microbial biodiversity for novel pathways involved in the catabolism of aromatic compounds derived from lignin.</title>
        <authorList>
            <person name="Elkins J."/>
        </authorList>
    </citation>
    <scope>NUCLEOTIDE SEQUENCE [LARGE SCALE GENOMIC DNA]</scope>
    <source>
        <strain evidence="24 25">B1D3A</strain>
    </source>
</reference>
<comment type="similarity">
    <text evidence="6 19">Belongs to the AdoMet synthase family.</text>
</comment>
<evidence type="ECO:0000256" key="7">
    <source>
        <dbReference type="ARBA" id="ARBA00022563"/>
    </source>
</evidence>
<dbReference type="InterPro" id="IPR055361">
    <property type="entry name" value="tRNA_methyltr_TrmB_bact"/>
</dbReference>
<keyword evidence="8 17" id="KW-0489">Methyltransferase</keyword>
<dbReference type="EC" id="2.1.1.33" evidence="17"/>
<comment type="caution">
    <text evidence="17">Lacks conserved residue(s) required for the propagation of feature annotation.</text>
</comment>
<keyword evidence="25" id="KW-1185">Reference proteome</keyword>
<evidence type="ECO:0000313" key="24">
    <source>
        <dbReference type="EMBL" id="MBB5987305.1"/>
    </source>
</evidence>
<evidence type="ECO:0000256" key="13">
    <source>
        <dbReference type="ARBA" id="ARBA00022741"/>
    </source>
</evidence>
<evidence type="ECO:0000256" key="11">
    <source>
        <dbReference type="ARBA" id="ARBA00022694"/>
    </source>
</evidence>
<feature type="binding site" evidence="17">
    <location>
        <begin position="651"/>
        <end position="654"/>
    </location>
    <ligand>
        <name>substrate</name>
    </ligand>
</feature>
<sequence>MSDQISDAIVDLFLSKDPEARVACETLTTTQLVVLAGEIRCKGVYENGEWAPGALEEIEKAARDTVREIGYEQSGFHWETLTFENHLHGQSAHIAQGVDASGNKDEGAGDQGIMFGFACNETPDLMPATLYYSHRILHRMAQDRHSGAAPFLEPDAKSQVTLRFENGVPAACTAIVVSTQHAPGYDKGDKEAELKAYVKKVVADIIPAELLSDETVYHINPTGSFEIGGPDGDAGLTGRKIIVDTYGGAAPHGGGAFSGKDPTKVDRSAAYITRYLAKNIVAAGLAKKCTIQLAYAIGVAKPLSLYVDTHGTGTVSDDKIEAAIGKIEKLGGMTPRGIRTHLGLNKPIYKRTAAYGHFGPQCRGRFLPLGADRSRRGHQGRTGLTLLPSPGSAASQTDRKALATMRAPFPLQAQGRVGTGRRPAPLALGAAGSRNAPMTAFKTGDPTTLNRLYGRQSGHKLRAGQQALVEELLPAISVPEEGEITATRLFGPSAFGERPLHFEIGFGSGEHLAYRADMLPDHGFIGCEPFLNGVVGALGHVRDRHLANVRLHMGNALDVLARIPDGALSFVYLLHPDPWPKARHAKRRMMNKGPVDLIAAKLKPGGEFRFGTDHPVYLRWALMTMRGRTDFEWLCETPRDFLQRPGGWPETRYEAKARQKGHEVWYFRYRRRPD</sequence>
<keyword evidence="13" id="KW-0547">Nucleotide-binding</keyword>
<dbReference type="InterPro" id="IPR003358">
    <property type="entry name" value="tRNA_(Gua-N-7)_MeTrfase_Trmb"/>
</dbReference>
<keyword evidence="9 17" id="KW-0808">Transferase</keyword>
<feature type="binding site" evidence="17">
    <location>
        <position position="503"/>
    </location>
    <ligand>
        <name>S-adenosyl-L-methionine</name>
        <dbReference type="ChEBI" id="CHEBI:59789"/>
    </ligand>
</feature>
<dbReference type="PROSITE" id="PS00376">
    <property type="entry name" value="ADOMET_SYNTHASE_1"/>
    <property type="match status" value="1"/>
</dbReference>
<dbReference type="PROSITE" id="PS00377">
    <property type="entry name" value="ADOMET_SYNTHASE_2"/>
    <property type="match status" value="1"/>
</dbReference>
<evidence type="ECO:0000256" key="12">
    <source>
        <dbReference type="ARBA" id="ARBA00022723"/>
    </source>
</evidence>
<dbReference type="PROSITE" id="PS51625">
    <property type="entry name" value="SAM_MT_TRMB"/>
    <property type="match status" value="1"/>
</dbReference>
<evidence type="ECO:0000256" key="14">
    <source>
        <dbReference type="ARBA" id="ARBA00022840"/>
    </source>
</evidence>
<keyword evidence="11 17" id="KW-0819">tRNA processing</keyword>
<organism evidence="24 25">
    <name type="scientific">Sphingobium lignivorans</name>
    <dbReference type="NCBI Taxonomy" id="2735886"/>
    <lineage>
        <taxon>Bacteria</taxon>
        <taxon>Pseudomonadati</taxon>
        <taxon>Pseudomonadota</taxon>
        <taxon>Alphaproteobacteria</taxon>
        <taxon>Sphingomonadales</taxon>
        <taxon>Sphingomonadaceae</taxon>
        <taxon>Sphingobium</taxon>
    </lineage>
</organism>
<evidence type="ECO:0000256" key="8">
    <source>
        <dbReference type="ARBA" id="ARBA00022603"/>
    </source>
</evidence>
<evidence type="ECO:0000259" key="22">
    <source>
        <dbReference type="Pfam" id="PF02772"/>
    </source>
</evidence>
<comment type="cofactor">
    <cofactor evidence="2">
        <name>Mg(2+)</name>
        <dbReference type="ChEBI" id="CHEBI:18420"/>
    </cofactor>
</comment>
<comment type="function">
    <text evidence="4 17">Catalyzes the formation of N(7)-methylguanine at position 46 (m7G46) in tRNA.</text>
</comment>
<dbReference type="PANTHER" id="PTHR11964">
    <property type="entry name" value="S-ADENOSYLMETHIONINE SYNTHETASE"/>
    <property type="match status" value="1"/>
</dbReference>
<dbReference type="InterPro" id="IPR022631">
    <property type="entry name" value="ADOMET_SYNTHASE_CS"/>
</dbReference>
<dbReference type="Proteomes" id="UP001138540">
    <property type="component" value="Unassembled WGS sequence"/>
</dbReference>
<dbReference type="SUPFAM" id="SSF53335">
    <property type="entry name" value="S-adenosyl-L-methionine-dependent methyltransferases"/>
    <property type="match status" value="1"/>
</dbReference>
<evidence type="ECO:0000256" key="2">
    <source>
        <dbReference type="ARBA" id="ARBA00001946"/>
    </source>
</evidence>
<feature type="binding site" evidence="17">
    <location>
        <position position="613"/>
    </location>
    <ligand>
        <name>substrate</name>
    </ligand>
</feature>
<evidence type="ECO:0000256" key="20">
    <source>
        <dbReference type="SAM" id="MobiDB-lite"/>
    </source>
</evidence>
<evidence type="ECO:0000256" key="1">
    <source>
        <dbReference type="ARBA" id="ARBA00000142"/>
    </source>
</evidence>
<dbReference type="InterPro" id="IPR029063">
    <property type="entry name" value="SAM-dependent_MTases_sf"/>
</dbReference>
<keyword evidence="16 18" id="KW-0630">Potassium</keyword>
<comment type="caution">
    <text evidence="24">The sequence shown here is derived from an EMBL/GenBank/DDBJ whole genome shotgun (WGS) entry which is preliminary data.</text>
</comment>
<dbReference type="InterPro" id="IPR022636">
    <property type="entry name" value="S-AdoMet_synthetase_sfam"/>
</dbReference>
<evidence type="ECO:0000256" key="3">
    <source>
        <dbReference type="ARBA" id="ARBA00001958"/>
    </source>
</evidence>
<keyword evidence="14" id="KW-0067">ATP-binding</keyword>
<dbReference type="Gene3D" id="3.40.50.150">
    <property type="entry name" value="Vaccinia Virus protein VP39"/>
    <property type="match status" value="1"/>
</dbReference>
<protein>
    <recommendedName>
        <fullName evidence="17">tRNA (guanine-N(7)-)-methyltransferase</fullName>
        <ecNumber evidence="17">2.1.1.33</ecNumber>
    </recommendedName>
    <alternativeName>
        <fullName evidence="17">tRNA (guanine(46)-N(7))-methyltransferase</fullName>
    </alternativeName>
    <alternativeName>
        <fullName evidence="17">tRNA(m7G46)-methyltransferase</fullName>
    </alternativeName>
</protein>
<dbReference type="InterPro" id="IPR022628">
    <property type="entry name" value="S-AdoMet_synt_N"/>
</dbReference>
<comment type="similarity">
    <text evidence="17">Belongs to the class I-like SAM-binding methyltransferase superfamily. TrmB family.</text>
</comment>
<name>A0ABR6NJ55_9SPHN</name>
<evidence type="ECO:0000256" key="4">
    <source>
        <dbReference type="ARBA" id="ARBA00003015"/>
    </source>
</evidence>
<dbReference type="Gene3D" id="3.30.300.10">
    <property type="match status" value="3"/>
</dbReference>
<evidence type="ECO:0000256" key="18">
    <source>
        <dbReference type="RuleBase" id="RU000542"/>
    </source>
</evidence>
<evidence type="ECO:0000256" key="10">
    <source>
        <dbReference type="ARBA" id="ARBA00022691"/>
    </source>
</evidence>
<evidence type="ECO:0000313" key="25">
    <source>
        <dbReference type="Proteomes" id="UP001138540"/>
    </source>
</evidence>
<feature type="region of interest" description="Disordered" evidence="20">
    <location>
        <begin position="371"/>
        <end position="395"/>
    </location>
</feature>
<dbReference type="Pfam" id="PF02390">
    <property type="entry name" value="Methyltransf_4"/>
    <property type="match status" value="1"/>
</dbReference>
<keyword evidence="12 18" id="KW-0479">Metal-binding</keyword>
<comment type="cofactor">
    <cofactor evidence="3">
        <name>K(+)</name>
        <dbReference type="ChEBI" id="CHEBI:29103"/>
    </cofactor>
</comment>
<evidence type="ECO:0000256" key="19">
    <source>
        <dbReference type="RuleBase" id="RU004462"/>
    </source>
</evidence>
<feature type="domain" description="S-adenosylmethionine synthetase C-terminal" evidence="23">
    <location>
        <begin position="227"/>
        <end position="360"/>
    </location>
</feature>
<dbReference type="CDD" id="cd18079">
    <property type="entry name" value="S-AdoMet_synt"/>
    <property type="match status" value="1"/>
</dbReference>
<dbReference type="HAMAP" id="MF_01057">
    <property type="entry name" value="tRNA_methyltr_TrmB"/>
    <property type="match status" value="1"/>
</dbReference>
<dbReference type="NCBIfam" id="TIGR01034">
    <property type="entry name" value="metK"/>
    <property type="match status" value="1"/>
</dbReference>
<dbReference type="InterPro" id="IPR002133">
    <property type="entry name" value="S-AdoMet_synthetase"/>
</dbReference>
<evidence type="ECO:0000256" key="15">
    <source>
        <dbReference type="ARBA" id="ARBA00022842"/>
    </source>
</evidence>
<feature type="binding site" evidence="17">
    <location>
        <position position="581"/>
    </location>
    <ligand>
        <name>substrate</name>
    </ligand>
</feature>
<feature type="binding site" evidence="17">
    <location>
        <position position="528"/>
    </location>
    <ligand>
        <name>S-adenosyl-L-methionine</name>
        <dbReference type="ChEBI" id="CHEBI:59789"/>
    </ligand>
</feature>
<evidence type="ECO:0000259" key="23">
    <source>
        <dbReference type="Pfam" id="PF02773"/>
    </source>
</evidence>
<evidence type="ECO:0000256" key="17">
    <source>
        <dbReference type="HAMAP-Rule" id="MF_01057"/>
    </source>
</evidence>
<evidence type="ECO:0000256" key="16">
    <source>
        <dbReference type="ARBA" id="ARBA00022958"/>
    </source>
</evidence>
<accession>A0ABR6NJ55</accession>
<dbReference type="Pfam" id="PF02772">
    <property type="entry name" value="S-AdoMet_synt_M"/>
    <property type="match status" value="1"/>
</dbReference>
<evidence type="ECO:0000256" key="6">
    <source>
        <dbReference type="ARBA" id="ARBA00009685"/>
    </source>
</evidence>
<comment type="pathway">
    <text evidence="17">tRNA modification; N(7)-methylguanine-tRNA biosynthesis.</text>
</comment>
<comment type="pathway">
    <text evidence="5">Amino-acid biosynthesis; S-adenosyl-L-methionine biosynthesis; S-adenosyl-L-methionine from L-methionine: step 1/1.</text>
</comment>
<evidence type="ECO:0000256" key="5">
    <source>
        <dbReference type="ARBA" id="ARBA00005224"/>
    </source>
</evidence>
<gene>
    <name evidence="17" type="primary">trmB</name>
    <name evidence="24" type="ORF">HNP60_003279</name>
</gene>
<evidence type="ECO:0000259" key="21">
    <source>
        <dbReference type="Pfam" id="PF00438"/>
    </source>
</evidence>
<dbReference type="Pfam" id="PF02773">
    <property type="entry name" value="S-AdoMet_synt_C"/>
    <property type="match status" value="1"/>
</dbReference>
<keyword evidence="10 17" id="KW-0949">S-adenosyl-L-methionine</keyword>
<feature type="domain" description="S-adenosylmethionine synthetase central" evidence="22">
    <location>
        <begin position="106"/>
        <end position="225"/>
    </location>
</feature>
<dbReference type="SUPFAM" id="SSF55973">
    <property type="entry name" value="S-adenosylmethionine synthetase"/>
    <property type="match status" value="3"/>
</dbReference>
<comment type="subunit">
    <text evidence="18">Homotetramer.</text>
</comment>
<dbReference type="EMBL" id="JACHKA010000001">
    <property type="protein sequence ID" value="MBB5987305.1"/>
    <property type="molecule type" value="Genomic_DNA"/>
</dbReference>
<keyword evidence="15 18" id="KW-0460">Magnesium</keyword>
<feature type="binding site" evidence="17">
    <location>
        <position position="555"/>
    </location>
    <ligand>
        <name>S-adenosyl-L-methionine</name>
        <dbReference type="ChEBI" id="CHEBI:59789"/>
    </ligand>
</feature>
<keyword evidence="7" id="KW-0554">One-carbon metabolism</keyword>
<feature type="binding site" evidence="17">
    <location>
        <position position="577"/>
    </location>
    <ligand>
        <name>S-adenosyl-L-methionine</name>
        <dbReference type="ChEBI" id="CHEBI:59789"/>
    </ligand>
</feature>
<comment type="catalytic activity">
    <reaction evidence="1 17">
        <text>guanosine(46) in tRNA + S-adenosyl-L-methionine = N(7)-methylguanosine(46) in tRNA + S-adenosyl-L-homocysteine</text>
        <dbReference type="Rhea" id="RHEA:42708"/>
        <dbReference type="Rhea" id="RHEA-COMP:10188"/>
        <dbReference type="Rhea" id="RHEA-COMP:10189"/>
        <dbReference type="ChEBI" id="CHEBI:57856"/>
        <dbReference type="ChEBI" id="CHEBI:59789"/>
        <dbReference type="ChEBI" id="CHEBI:74269"/>
        <dbReference type="ChEBI" id="CHEBI:74480"/>
        <dbReference type="EC" id="2.1.1.33"/>
    </reaction>
</comment>
<comment type="subcellular location">
    <subcellularLocation>
        <location evidence="18">Cytoplasm</location>
    </subcellularLocation>
</comment>
<dbReference type="Pfam" id="PF00438">
    <property type="entry name" value="S-AdoMet_synt_N"/>
    <property type="match status" value="1"/>
</dbReference>
<proteinExistence type="inferred from homology"/>
<dbReference type="InterPro" id="IPR022630">
    <property type="entry name" value="S-AdoMet_synt_C"/>
</dbReference>
<evidence type="ECO:0000256" key="9">
    <source>
        <dbReference type="ARBA" id="ARBA00022679"/>
    </source>
</evidence>